<dbReference type="OrthoDB" id="297375at2759"/>
<dbReference type="EMBL" id="OU898281">
    <property type="protein sequence ID" value="CAG9835480.1"/>
    <property type="molecule type" value="Genomic_DNA"/>
</dbReference>
<dbReference type="InterPro" id="IPR000408">
    <property type="entry name" value="Reg_chr_condens"/>
</dbReference>
<feature type="repeat" description="RCC1" evidence="1">
    <location>
        <begin position="30"/>
        <end position="83"/>
    </location>
</feature>
<evidence type="ECO:0008006" key="4">
    <source>
        <dbReference type="Google" id="ProtNLM"/>
    </source>
</evidence>
<organism evidence="2 3">
    <name type="scientific">Diabrotica balteata</name>
    <name type="common">Banded cucumber beetle</name>
    <dbReference type="NCBI Taxonomy" id="107213"/>
    <lineage>
        <taxon>Eukaryota</taxon>
        <taxon>Metazoa</taxon>
        <taxon>Ecdysozoa</taxon>
        <taxon>Arthropoda</taxon>
        <taxon>Hexapoda</taxon>
        <taxon>Insecta</taxon>
        <taxon>Pterygota</taxon>
        <taxon>Neoptera</taxon>
        <taxon>Endopterygota</taxon>
        <taxon>Coleoptera</taxon>
        <taxon>Polyphaga</taxon>
        <taxon>Cucujiformia</taxon>
        <taxon>Chrysomeloidea</taxon>
        <taxon>Chrysomelidae</taxon>
        <taxon>Galerucinae</taxon>
        <taxon>Diabroticina</taxon>
        <taxon>Diabroticites</taxon>
        <taxon>Diabrotica</taxon>
    </lineage>
</organism>
<dbReference type="AlphaFoldDB" id="A0A9N9T301"/>
<reference evidence="2" key="1">
    <citation type="submission" date="2022-01" db="EMBL/GenBank/DDBJ databases">
        <authorList>
            <person name="King R."/>
        </authorList>
    </citation>
    <scope>NUCLEOTIDE SEQUENCE</scope>
</reference>
<dbReference type="PANTHER" id="PTHR46207:SF1">
    <property type="entry name" value="PROTEIN RCC2"/>
    <property type="match status" value="1"/>
</dbReference>
<dbReference type="Proteomes" id="UP001153709">
    <property type="component" value="Chromosome 6"/>
</dbReference>
<dbReference type="SUPFAM" id="SSF50985">
    <property type="entry name" value="RCC1/BLIP-II"/>
    <property type="match status" value="1"/>
</dbReference>
<name>A0A9N9T301_DIABA</name>
<protein>
    <recommendedName>
        <fullName evidence="4">RCC1 and BTB domain-containing protein 1</fullName>
    </recommendedName>
</protein>
<proteinExistence type="predicted"/>
<dbReference type="PANTHER" id="PTHR46207">
    <property type="entry name" value="PROTEIN RCC2"/>
    <property type="match status" value="1"/>
</dbReference>
<evidence type="ECO:0000256" key="1">
    <source>
        <dbReference type="PROSITE-ProRule" id="PRU00235"/>
    </source>
</evidence>
<dbReference type="PROSITE" id="PS50012">
    <property type="entry name" value="RCC1_3"/>
    <property type="match status" value="1"/>
</dbReference>
<dbReference type="InterPro" id="IPR028641">
    <property type="entry name" value="RCC2"/>
</dbReference>
<sequence>MYPKSIQDIAGWNIKYIGTRQTSIIVAADESVIVWGASACYGKLGMRDMQMTSTTPKEVNKLSSAKVTSLTMGICFTLFVTSDETSEQKQKLKAVKKYAP</sequence>
<dbReference type="InterPro" id="IPR009091">
    <property type="entry name" value="RCC1/BLIP-II"/>
</dbReference>
<dbReference type="Gene3D" id="2.130.10.30">
    <property type="entry name" value="Regulator of chromosome condensation 1/beta-lactamase-inhibitor protein II"/>
    <property type="match status" value="1"/>
</dbReference>
<accession>A0A9N9T301</accession>
<evidence type="ECO:0000313" key="3">
    <source>
        <dbReference type="Proteomes" id="UP001153709"/>
    </source>
</evidence>
<keyword evidence="3" id="KW-1185">Reference proteome</keyword>
<evidence type="ECO:0000313" key="2">
    <source>
        <dbReference type="EMBL" id="CAG9835480.1"/>
    </source>
</evidence>
<dbReference type="GO" id="GO:0016020">
    <property type="term" value="C:membrane"/>
    <property type="evidence" value="ECO:0007669"/>
    <property type="project" value="TreeGrafter"/>
</dbReference>
<dbReference type="GO" id="GO:0031267">
    <property type="term" value="F:small GTPase binding"/>
    <property type="evidence" value="ECO:0007669"/>
    <property type="project" value="TreeGrafter"/>
</dbReference>
<gene>
    <name evidence="2" type="ORF">DIABBA_LOCUS8669</name>
</gene>